<evidence type="ECO:0000256" key="3">
    <source>
        <dbReference type="ARBA" id="ARBA00023163"/>
    </source>
</evidence>
<evidence type="ECO:0000313" key="6">
    <source>
        <dbReference type="EMBL" id="QYC38171.1"/>
    </source>
</evidence>
<name>A0ABX8TSG2_9ACTN</name>
<dbReference type="EMBL" id="CP068985">
    <property type="protein sequence ID" value="QYC38171.1"/>
    <property type="molecule type" value="Genomic_DNA"/>
</dbReference>
<evidence type="ECO:0000259" key="5">
    <source>
        <dbReference type="PROSITE" id="PS51118"/>
    </source>
</evidence>
<evidence type="ECO:0000313" key="7">
    <source>
        <dbReference type="Proteomes" id="UP000824681"/>
    </source>
</evidence>
<dbReference type="InterPro" id="IPR002577">
    <property type="entry name" value="HTH_HxlR"/>
</dbReference>
<dbReference type="PROSITE" id="PS51118">
    <property type="entry name" value="HTH_HXLR"/>
    <property type="match status" value="1"/>
</dbReference>
<organism evidence="6 7">
    <name type="scientific">Nonomuraea coxensis DSM 45129</name>
    <dbReference type="NCBI Taxonomy" id="1122611"/>
    <lineage>
        <taxon>Bacteria</taxon>
        <taxon>Bacillati</taxon>
        <taxon>Actinomycetota</taxon>
        <taxon>Actinomycetes</taxon>
        <taxon>Streptosporangiales</taxon>
        <taxon>Streptosporangiaceae</taxon>
        <taxon>Nonomuraea</taxon>
    </lineage>
</organism>
<proteinExistence type="predicted"/>
<evidence type="ECO:0000256" key="4">
    <source>
        <dbReference type="SAM" id="MobiDB-lite"/>
    </source>
</evidence>
<evidence type="ECO:0000256" key="2">
    <source>
        <dbReference type="ARBA" id="ARBA00023125"/>
    </source>
</evidence>
<dbReference type="SUPFAM" id="SSF46785">
    <property type="entry name" value="Winged helix' DNA-binding domain"/>
    <property type="match status" value="1"/>
</dbReference>
<dbReference type="PANTHER" id="PTHR33204:SF18">
    <property type="entry name" value="TRANSCRIPTIONAL REGULATORY PROTEIN"/>
    <property type="match status" value="1"/>
</dbReference>
<protein>
    <submittedName>
        <fullName evidence="6">HTH-type transcriptional regulator YybR</fullName>
    </submittedName>
</protein>
<gene>
    <name evidence="6" type="primary">yybR3</name>
    <name evidence="6" type="ORF">Nocox_02695</name>
</gene>
<sequence length="182" mass="19701">MRFEERLGDRDAWSIGDGCSAARVLDLLSTKTVFLVVRECFYGTTRFDDFVARTGTSAPAVSRALKQLKAAGVVASALYREPGSRAREEYRLTEAGQDLLPVFLSLMQWGDTYLQEGRPPLSFVEAGTGRPVRVRVTADAAPETPCDDIEIRLNPAVAARLAASGAGTGERRDPEEPAGGRP</sequence>
<dbReference type="Proteomes" id="UP000824681">
    <property type="component" value="Chromosome"/>
</dbReference>
<feature type="domain" description="HTH hxlR-type" evidence="5">
    <location>
        <begin position="19"/>
        <end position="118"/>
    </location>
</feature>
<dbReference type="Gene3D" id="1.10.10.10">
    <property type="entry name" value="Winged helix-like DNA-binding domain superfamily/Winged helix DNA-binding domain"/>
    <property type="match status" value="1"/>
</dbReference>
<keyword evidence="3" id="KW-0804">Transcription</keyword>
<dbReference type="InterPro" id="IPR036388">
    <property type="entry name" value="WH-like_DNA-bd_sf"/>
</dbReference>
<keyword evidence="7" id="KW-1185">Reference proteome</keyword>
<dbReference type="PANTHER" id="PTHR33204">
    <property type="entry name" value="TRANSCRIPTIONAL REGULATOR, MARR FAMILY"/>
    <property type="match status" value="1"/>
</dbReference>
<dbReference type="Pfam" id="PF01638">
    <property type="entry name" value="HxlR"/>
    <property type="match status" value="1"/>
</dbReference>
<evidence type="ECO:0000256" key="1">
    <source>
        <dbReference type="ARBA" id="ARBA00023015"/>
    </source>
</evidence>
<feature type="region of interest" description="Disordered" evidence="4">
    <location>
        <begin position="162"/>
        <end position="182"/>
    </location>
</feature>
<keyword evidence="1" id="KW-0805">Transcription regulation</keyword>
<dbReference type="InterPro" id="IPR036390">
    <property type="entry name" value="WH_DNA-bd_sf"/>
</dbReference>
<reference evidence="6 7" key="1">
    <citation type="journal article" date="2021" name="ACS Chem. Biol.">
        <title>Genomic-Led Discovery of a Novel Glycopeptide Antibiotic by Nonomuraea coxensis DSM 45129.</title>
        <authorList>
            <person name="Yushchuk O."/>
            <person name="Vior N.M."/>
            <person name="Andreo-Vidal A."/>
            <person name="Berini F."/>
            <person name="Ruckert C."/>
            <person name="Busche T."/>
            <person name="Binda E."/>
            <person name="Kalinowski J."/>
            <person name="Truman A.W."/>
            <person name="Marinelli F."/>
        </authorList>
    </citation>
    <scope>NUCLEOTIDE SEQUENCE [LARGE SCALE GENOMIC DNA]</scope>
    <source>
        <strain evidence="6 7">DSM 45129</strain>
    </source>
</reference>
<keyword evidence="2" id="KW-0238">DNA-binding</keyword>
<accession>A0ABX8TSG2</accession>